<keyword evidence="4" id="KW-1185">Reference proteome</keyword>
<sequence>MSGMDRNDFGVHLRDRIGAETLPPSQISATGLVTEGRRVRRRRRYLSVGAGASTLAVLAGVVLSLPGPDRQSGPDPAAGTATARVPVPQSEAAASALCAGQRLSLPSGAIRGEVRAGSPDGRYLAGSYSTAERPVVAVRWDGDRVERIPVDGWASAEGVNDRGVVVGSTTVGKRQIAWAYVDGKVVELPVPAGYSGAAALGVNARGEVAGVLDRGTKSIPAVWRGTSADARVDVLPTPTVDKAWALGISESGAVAGLVGPADDAYRWDRSGRGGALARPDGLGRAIVQGVRGELAYGLAHSTEATSPPPSPSRLPDHPESDVGVLWDLGTGAVTVVGRGRVGAANSRGYVVLNRRNGGEVVLRAPDGRLRQLSTGINPSASAATLSEDGTRIGGRSREHWPIRWTCPS</sequence>
<proteinExistence type="predicted"/>
<dbReference type="EMBL" id="BONW01000001">
    <property type="protein sequence ID" value="GIG85468.1"/>
    <property type="molecule type" value="Genomic_DNA"/>
</dbReference>
<evidence type="ECO:0000313" key="3">
    <source>
        <dbReference type="EMBL" id="GIG85468.1"/>
    </source>
</evidence>
<comment type="caution">
    <text evidence="3">The sequence shown here is derived from an EMBL/GenBank/DDBJ whole genome shotgun (WGS) entry which is preliminary data.</text>
</comment>
<name>A0ABQ4DSM9_9ACTN</name>
<dbReference type="Proteomes" id="UP000646749">
    <property type="component" value="Unassembled WGS sequence"/>
</dbReference>
<evidence type="ECO:0008006" key="5">
    <source>
        <dbReference type="Google" id="ProtNLM"/>
    </source>
</evidence>
<accession>A0ABQ4DSM9</accession>
<keyword evidence="2" id="KW-0472">Membrane</keyword>
<gene>
    <name evidence="3" type="ORF">Pen02_04040</name>
</gene>
<reference evidence="3 4" key="1">
    <citation type="submission" date="2021-01" db="EMBL/GenBank/DDBJ databases">
        <title>Whole genome shotgun sequence of Plantactinospora endophytica NBRC 110450.</title>
        <authorList>
            <person name="Komaki H."/>
            <person name="Tamura T."/>
        </authorList>
    </citation>
    <scope>NUCLEOTIDE SEQUENCE [LARGE SCALE GENOMIC DNA]</scope>
    <source>
        <strain evidence="3 4">NBRC 110450</strain>
    </source>
</reference>
<organism evidence="3 4">
    <name type="scientific">Plantactinospora endophytica</name>
    <dbReference type="NCBI Taxonomy" id="673535"/>
    <lineage>
        <taxon>Bacteria</taxon>
        <taxon>Bacillati</taxon>
        <taxon>Actinomycetota</taxon>
        <taxon>Actinomycetes</taxon>
        <taxon>Micromonosporales</taxon>
        <taxon>Micromonosporaceae</taxon>
        <taxon>Plantactinospora</taxon>
    </lineage>
</organism>
<evidence type="ECO:0000256" key="1">
    <source>
        <dbReference type="SAM" id="MobiDB-lite"/>
    </source>
</evidence>
<feature type="region of interest" description="Disordered" evidence="1">
    <location>
        <begin position="300"/>
        <end position="321"/>
    </location>
</feature>
<keyword evidence="2" id="KW-1133">Transmembrane helix</keyword>
<feature type="transmembrane region" description="Helical" evidence="2">
    <location>
        <begin position="45"/>
        <end position="65"/>
    </location>
</feature>
<evidence type="ECO:0000256" key="2">
    <source>
        <dbReference type="SAM" id="Phobius"/>
    </source>
</evidence>
<evidence type="ECO:0000313" key="4">
    <source>
        <dbReference type="Proteomes" id="UP000646749"/>
    </source>
</evidence>
<protein>
    <recommendedName>
        <fullName evidence="5">HAF repeat-containing protein</fullName>
    </recommendedName>
</protein>
<keyword evidence="2" id="KW-0812">Transmembrane</keyword>